<evidence type="ECO:0000313" key="2">
    <source>
        <dbReference type="EMBL" id="VDN83016.1"/>
    </source>
</evidence>
<feature type="compositionally biased region" description="Basic and acidic residues" evidence="1">
    <location>
        <begin position="194"/>
        <end position="204"/>
    </location>
</feature>
<evidence type="ECO:0000313" key="3">
    <source>
        <dbReference type="Proteomes" id="UP000278627"/>
    </source>
</evidence>
<reference evidence="2 3" key="2">
    <citation type="submission" date="2018-11" db="EMBL/GenBank/DDBJ databases">
        <authorList>
            <consortium name="Pathogen Informatics"/>
        </authorList>
    </citation>
    <scope>NUCLEOTIDE SEQUENCE [LARGE SCALE GENOMIC DNA]</scope>
</reference>
<dbReference type="EMBL" id="UZAD01000181">
    <property type="protein sequence ID" value="VDN83016.1"/>
    <property type="molecule type" value="Genomic_DNA"/>
</dbReference>
<proteinExistence type="predicted"/>
<keyword evidence="3" id="KW-1185">Reference proteome</keyword>
<accession>A0A0N4T128</accession>
<evidence type="ECO:0000313" key="4">
    <source>
        <dbReference type="WBParaSite" id="BPAG_0000184901-mRNA-1"/>
    </source>
</evidence>
<dbReference type="AlphaFoldDB" id="A0A0N4T128"/>
<organism evidence="4">
    <name type="scientific">Brugia pahangi</name>
    <name type="common">Filarial nematode worm</name>
    <dbReference type="NCBI Taxonomy" id="6280"/>
    <lineage>
        <taxon>Eukaryota</taxon>
        <taxon>Metazoa</taxon>
        <taxon>Ecdysozoa</taxon>
        <taxon>Nematoda</taxon>
        <taxon>Chromadorea</taxon>
        <taxon>Rhabditida</taxon>
        <taxon>Spirurina</taxon>
        <taxon>Spiruromorpha</taxon>
        <taxon>Filarioidea</taxon>
        <taxon>Onchocercidae</taxon>
        <taxon>Brugia</taxon>
    </lineage>
</organism>
<sequence length="583" mass="67073">MLNDDRNEESESSPLSLPLYNNSYLQNLLPFKIPAFSDSQTVSSIVQPITDVKDDLVPGLPNDRKIDSDRTGTDYPLITEETLSVPVNQYAINRISQENNLHTPVFEQWTDRWENTFDGSLTTSIPVTTLDQAYDSDRNYLSTAQVKEKILQLNTLATLAPDSCDNSCNELSHYYDNFSGMKTETSSSVEYDESEKLKQRDKEDKENYYDEIKGERRNRISFSRHPSLKKQPTISIDTIPEKFFQKMTQLGSKTQDKVTSFGKSDFQKTNVVKSKSKLHVASNNKYKQINKANNSDFQINISSIAENRKAQNFEKLKFYGYPTIIGLSKKHIFLSSNHDLLQANSVAKEPKNSGQHNVPRFSFLKFRMEPNNETIKILIKPVKLVRAQQNNFADEQLNTKSLMKESHKDNSLRIKNLLPKSFGKERNLLAETVHRSSKLQRRIVSNTVKKSGSGLQFSNIRKKPEQKKTIDSFLYYIPKSQTEDMHGKFSSKLVFEVQPDSWTNISDISREQSLRKKKLNEFSEVANMPIPEKGIKKYTLIPTENTLLNLSIEHQVLMKKNKLKKAIRTRRAKFFYSNIVKSS</sequence>
<gene>
    <name evidence="2" type="ORF">BPAG_LOCUS1830</name>
</gene>
<dbReference type="WBParaSite" id="BPAG_0000184901-mRNA-1">
    <property type="protein sequence ID" value="BPAG_0000184901-mRNA-1"/>
    <property type="gene ID" value="BPAG_0000184901"/>
</dbReference>
<evidence type="ECO:0000256" key="1">
    <source>
        <dbReference type="SAM" id="MobiDB-lite"/>
    </source>
</evidence>
<protein>
    <submittedName>
        <fullName evidence="4">DH domain-containing protein</fullName>
    </submittedName>
</protein>
<feature type="region of interest" description="Disordered" evidence="1">
    <location>
        <begin position="185"/>
        <end position="204"/>
    </location>
</feature>
<name>A0A0N4T128_BRUPA</name>
<reference evidence="4" key="1">
    <citation type="submission" date="2017-02" db="UniProtKB">
        <authorList>
            <consortium name="WormBaseParasite"/>
        </authorList>
    </citation>
    <scope>IDENTIFICATION</scope>
</reference>
<dbReference type="Proteomes" id="UP000278627">
    <property type="component" value="Unassembled WGS sequence"/>
</dbReference>